<evidence type="ECO:0008006" key="2">
    <source>
        <dbReference type="Google" id="ProtNLM"/>
    </source>
</evidence>
<name>A0A382LGV7_9ZZZZ</name>
<sequence length="359" mass="40064">MKHLLLTTIAAVLLGASTVEVFGEEKRQKQIASSNKELTGSTNGGTVFVTLVSHFDRPWTMSSKDLAALQTLTKNHPKVRWTHLFNPVSYTTPTPLLENIETFLKESQKKHFAEIGVHLHMYQTFVEGAGVEFRIKPSVSAKQAKGSFDRSGYSVPMSAYTGEEILLMLDFTLAQFKSRGFGVPKTFCAGFYTTSLELQNKIALKGFTSSAAAFPPGKEVGSQYAPSWHELAGWDTSVTIRSVPYRISKSTILPTGTQPFIQTVDGNPLVEIPQNCKIDWMVTAEDMKMIINHHVRFAKKGRSTAVCLAIHEGSADRYFTKFNDVLEYVDDLSANRNAQVKVRYATVSQVRAKFIEHWK</sequence>
<protein>
    <recommendedName>
        <fullName evidence="2">NodB homology domain-containing protein</fullName>
    </recommendedName>
</protein>
<evidence type="ECO:0000313" key="1">
    <source>
        <dbReference type="EMBL" id="SVC34387.1"/>
    </source>
</evidence>
<dbReference type="EMBL" id="UINC01086169">
    <property type="protein sequence ID" value="SVC34387.1"/>
    <property type="molecule type" value="Genomic_DNA"/>
</dbReference>
<proteinExistence type="predicted"/>
<gene>
    <name evidence="1" type="ORF">METZ01_LOCUS287241</name>
</gene>
<dbReference type="AlphaFoldDB" id="A0A382LGV7"/>
<organism evidence="1">
    <name type="scientific">marine metagenome</name>
    <dbReference type="NCBI Taxonomy" id="408172"/>
    <lineage>
        <taxon>unclassified sequences</taxon>
        <taxon>metagenomes</taxon>
        <taxon>ecological metagenomes</taxon>
    </lineage>
</organism>
<accession>A0A382LGV7</accession>
<reference evidence="1" key="1">
    <citation type="submission" date="2018-05" db="EMBL/GenBank/DDBJ databases">
        <authorList>
            <person name="Lanie J.A."/>
            <person name="Ng W.-L."/>
            <person name="Kazmierczak K.M."/>
            <person name="Andrzejewski T.M."/>
            <person name="Davidsen T.M."/>
            <person name="Wayne K.J."/>
            <person name="Tettelin H."/>
            <person name="Glass J.I."/>
            <person name="Rusch D."/>
            <person name="Podicherti R."/>
            <person name="Tsui H.-C.T."/>
            <person name="Winkler M.E."/>
        </authorList>
    </citation>
    <scope>NUCLEOTIDE SEQUENCE</scope>
</reference>